<evidence type="ECO:0000313" key="1">
    <source>
        <dbReference type="EMBL" id="PWD98287.1"/>
    </source>
</evidence>
<dbReference type="EMBL" id="QEWP01000016">
    <property type="protein sequence ID" value="PWD98287.1"/>
    <property type="molecule type" value="Genomic_DNA"/>
</dbReference>
<name>A0A2U2B5E4_9BACT</name>
<organism evidence="1 2">
    <name type="scientific">Marinilabilia rubra</name>
    <dbReference type="NCBI Taxonomy" id="2162893"/>
    <lineage>
        <taxon>Bacteria</taxon>
        <taxon>Pseudomonadati</taxon>
        <taxon>Bacteroidota</taxon>
        <taxon>Bacteroidia</taxon>
        <taxon>Marinilabiliales</taxon>
        <taxon>Marinilabiliaceae</taxon>
        <taxon>Marinilabilia</taxon>
    </lineage>
</organism>
<evidence type="ECO:0000313" key="2">
    <source>
        <dbReference type="Proteomes" id="UP000244956"/>
    </source>
</evidence>
<proteinExistence type="predicted"/>
<reference evidence="1 2" key="1">
    <citation type="submission" date="2018-05" db="EMBL/GenBank/DDBJ databases">
        <title>Marinilabilia rubrum sp. nov., isolated from saltern sediment.</title>
        <authorList>
            <person name="Zhang R."/>
        </authorList>
    </citation>
    <scope>NUCLEOTIDE SEQUENCE [LARGE SCALE GENOMIC DNA]</scope>
    <source>
        <strain evidence="1 2">WTE16</strain>
    </source>
</reference>
<keyword evidence="2" id="KW-1185">Reference proteome</keyword>
<accession>A0A2U2B5E4</accession>
<dbReference type="AlphaFoldDB" id="A0A2U2B5E4"/>
<comment type="caution">
    <text evidence="1">The sequence shown here is derived from an EMBL/GenBank/DDBJ whole genome shotgun (WGS) entry which is preliminary data.</text>
</comment>
<dbReference type="Proteomes" id="UP000244956">
    <property type="component" value="Unassembled WGS sequence"/>
</dbReference>
<sequence>MLRNQRRSSGIFIDIFSPGVILVRLMHSCLWGRDKISDAQFYKLTDKESGTRYMIVFLSYIIHTYEEV</sequence>
<protein>
    <submittedName>
        <fullName evidence="1">Uncharacterized protein</fullName>
    </submittedName>
</protein>
<gene>
    <name evidence="1" type="ORF">DDZ16_16020</name>
</gene>